<protein>
    <recommendedName>
        <fullName evidence="4 6">dTDP-4-dehydrorhamnose reductase</fullName>
        <ecNumber evidence="3 6">1.1.1.133</ecNumber>
    </recommendedName>
</protein>
<evidence type="ECO:0000256" key="6">
    <source>
        <dbReference type="RuleBase" id="RU364082"/>
    </source>
</evidence>
<keyword evidence="6 8" id="KW-0560">Oxidoreductase</keyword>
<comment type="function">
    <text evidence="6">Catalyzes the reduction of dTDP-6-deoxy-L-lyxo-4-hexulose to yield dTDP-L-rhamnose.</text>
</comment>
<dbReference type="SUPFAM" id="SSF51735">
    <property type="entry name" value="NAD(P)-binding Rossmann-fold domains"/>
    <property type="match status" value="1"/>
</dbReference>
<gene>
    <name evidence="8" type="ORF">QO014_002655</name>
</gene>
<feature type="domain" description="RmlD-like substrate binding" evidence="7">
    <location>
        <begin position="5"/>
        <end position="293"/>
    </location>
</feature>
<proteinExistence type="inferred from homology"/>
<reference evidence="8 9" key="1">
    <citation type="submission" date="2023-07" db="EMBL/GenBank/DDBJ databases">
        <title>Genomic Encyclopedia of Type Strains, Phase IV (KMG-IV): sequencing the most valuable type-strain genomes for metagenomic binning, comparative biology and taxonomic classification.</title>
        <authorList>
            <person name="Goeker M."/>
        </authorList>
    </citation>
    <scope>NUCLEOTIDE SEQUENCE [LARGE SCALE GENOMIC DNA]</scope>
    <source>
        <strain evidence="8 9">B6-8</strain>
    </source>
</reference>
<dbReference type="InterPro" id="IPR005913">
    <property type="entry name" value="dTDP_dehydrorham_reduct"/>
</dbReference>
<dbReference type="PANTHER" id="PTHR10491">
    <property type="entry name" value="DTDP-4-DEHYDRORHAMNOSE REDUCTASE"/>
    <property type="match status" value="1"/>
</dbReference>
<comment type="catalytic activity">
    <reaction evidence="5 6">
        <text>dTDP-beta-L-rhamnose + NADP(+) = dTDP-4-dehydro-beta-L-rhamnose + NADPH + H(+)</text>
        <dbReference type="Rhea" id="RHEA:21796"/>
        <dbReference type="ChEBI" id="CHEBI:15378"/>
        <dbReference type="ChEBI" id="CHEBI:57510"/>
        <dbReference type="ChEBI" id="CHEBI:57783"/>
        <dbReference type="ChEBI" id="CHEBI:58349"/>
        <dbReference type="ChEBI" id="CHEBI:62830"/>
        <dbReference type="EC" id="1.1.1.133"/>
    </reaction>
</comment>
<dbReference type="EMBL" id="JAUSVO010000003">
    <property type="protein sequence ID" value="MDQ0438263.1"/>
    <property type="molecule type" value="Genomic_DNA"/>
</dbReference>
<keyword evidence="9" id="KW-1185">Reference proteome</keyword>
<dbReference type="RefSeq" id="WP_266349161.1">
    <property type="nucleotide sequence ID" value="NZ_JAPKNG010000003.1"/>
</dbReference>
<dbReference type="CDD" id="cd05254">
    <property type="entry name" value="dTDP_HR_like_SDR_e"/>
    <property type="match status" value="1"/>
</dbReference>
<accession>A0ABU0H7H2</accession>
<comment type="pathway">
    <text evidence="1 6">Carbohydrate biosynthesis; dTDP-L-rhamnose biosynthesis.</text>
</comment>
<dbReference type="Pfam" id="PF04321">
    <property type="entry name" value="RmlD_sub_bind"/>
    <property type="match status" value="1"/>
</dbReference>
<evidence type="ECO:0000256" key="1">
    <source>
        <dbReference type="ARBA" id="ARBA00004781"/>
    </source>
</evidence>
<evidence type="ECO:0000259" key="7">
    <source>
        <dbReference type="Pfam" id="PF04321"/>
    </source>
</evidence>
<dbReference type="PANTHER" id="PTHR10491:SF4">
    <property type="entry name" value="METHIONINE ADENOSYLTRANSFERASE 2 SUBUNIT BETA"/>
    <property type="match status" value="1"/>
</dbReference>
<evidence type="ECO:0000313" key="8">
    <source>
        <dbReference type="EMBL" id="MDQ0438263.1"/>
    </source>
</evidence>
<evidence type="ECO:0000256" key="3">
    <source>
        <dbReference type="ARBA" id="ARBA00012929"/>
    </source>
</evidence>
<evidence type="ECO:0000313" key="9">
    <source>
        <dbReference type="Proteomes" id="UP001241603"/>
    </source>
</evidence>
<comment type="cofactor">
    <cofactor evidence="6">
        <name>Mg(2+)</name>
        <dbReference type="ChEBI" id="CHEBI:18420"/>
    </cofactor>
    <text evidence="6">Binds 1 Mg(2+) ion per monomer.</text>
</comment>
<name>A0ABU0H7H2_9HYPH</name>
<dbReference type="GO" id="GO:0008831">
    <property type="term" value="F:dTDP-4-dehydrorhamnose reductase activity"/>
    <property type="evidence" value="ECO:0007669"/>
    <property type="project" value="UniProtKB-EC"/>
</dbReference>
<evidence type="ECO:0000256" key="4">
    <source>
        <dbReference type="ARBA" id="ARBA00017099"/>
    </source>
</evidence>
<evidence type="ECO:0000256" key="2">
    <source>
        <dbReference type="ARBA" id="ARBA00010944"/>
    </source>
</evidence>
<sequence>MPAPILVFGRSGQVARRLIATAAERSIPLVALGRPEIDIADGASIADAIERLKPAVIINAAAHTAVDFAESEPDAAMAINADAPRHMAEGAALNGIPFLHISTDYVFDGAKVGAYVETDATNPLSVYGRSKRSGEEAVMAAHGDGSAIFRTSWVYDSEGKNFLRTMLRLAADRPSLKVVDDQFGAPTPARLIAETLLDIADNVVRNGFQDRTGLYHLVASGETSWNGFAKAIFAEAAARGLPSAEVLPIATVDYPTPAVRPKNSRLSTERLQRDYGLAMPDWRVGLAICMDEIAAVTPKAESVNG</sequence>
<dbReference type="NCBIfam" id="TIGR01214">
    <property type="entry name" value="rmlD"/>
    <property type="match status" value="1"/>
</dbReference>
<dbReference type="EC" id="1.1.1.133" evidence="3 6"/>
<dbReference type="Proteomes" id="UP001241603">
    <property type="component" value="Unassembled WGS sequence"/>
</dbReference>
<organism evidence="8 9">
    <name type="scientific">Kaistia dalseonensis</name>
    <dbReference type="NCBI Taxonomy" id="410840"/>
    <lineage>
        <taxon>Bacteria</taxon>
        <taxon>Pseudomonadati</taxon>
        <taxon>Pseudomonadota</taxon>
        <taxon>Alphaproteobacteria</taxon>
        <taxon>Hyphomicrobiales</taxon>
        <taxon>Kaistiaceae</taxon>
        <taxon>Kaistia</taxon>
    </lineage>
</organism>
<comment type="similarity">
    <text evidence="2 6">Belongs to the dTDP-4-dehydrorhamnose reductase family.</text>
</comment>
<dbReference type="Gene3D" id="3.40.50.720">
    <property type="entry name" value="NAD(P)-binding Rossmann-like Domain"/>
    <property type="match status" value="1"/>
</dbReference>
<evidence type="ECO:0000256" key="5">
    <source>
        <dbReference type="ARBA" id="ARBA00048200"/>
    </source>
</evidence>
<comment type="caution">
    <text evidence="8">The sequence shown here is derived from an EMBL/GenBank/DDBJ whole genome shotgun (WGS) entry which is preliminary data.</text>
</comment>
<dbReference type="Gene3D" id="3.90.25.10">
    <property type="entry name" value="UDP-galactose 4-epimerase, domain 1"/>
    <property type="match status" value="1"/>
</dbReference>
<dbReference type="InterPro" id="IPR036291">
    <property type="entry name" value="NAD(P)-bd_dom_sf"/>
</dbReference>
<dbReference type="InterPro" id="IPR029903">
    <property type="entry name" value="RmlD-like-bd"/>
</dbReference>
<keyword evidence="6" id="KW-0521">NADP</keyword>